<sequence>MDHRTDKQAALDDTGAWILKKLEKRFGEERLGLNTQEIGQVLDSVMGPAYDDKGTPTPQRQDPAEAARRLIAQGVIHNGRHGKIEVGKGGRLSVPLPALAASLASMMIDSEGEEADWVMGEHDAPVPKPPVITQTRGPRSLGFMIAGLDTPVAEGERVFRWAPPPAPSFDPTPEEDALLAGVLESLEEIAEQHFEARAQLRREALQASLAGHRP</sequence>
<evidence type="ECO:0000313" key="2">
    <source>
        <dbReference type="Proteomes" id="UP000316471"/>
    </source>
</evidence>
<reference evidence="1 2" key="1">
    <citation type="journal article" date="2015" name="Stand. Genomic Sci.">
        <title>Genomic Encyclopedia of Bacterial and Archaeal Type Strains, Phase III: the genomes of soil and plant-associated and newly described type strains.</title>
        <authorList>
            <person name="Whitman W.B."/>
            <person name="Woyke T."/>
            <person name="Klenk H.P."/>
            <person name="Zhou Y."/>
            <person name="Lilburn T.G."/>
            <person name="Beck B.J."/>
            <person name="De Vos P."/>
            <person name="Vandamme P."/>
            <person name="Eisen J.A."/>
            <person name="Garrity G."/>
            <person name="Hugenholtz P."/>
            <person name="Kyrpides N.C."/>
        </authorList>
    </citation>
    <scope>NUCLEOTIDE SEQUENCE [LARGE SCALE GENOMIC DNA]</scope>
    <source>
        <strain evidence="1 2">CGMCC 1.10136</strain>
    </source>
</reference>
<proteinExistence type="predicted"/>
<dbReference type="RefSeq" id="WP_144815200.1">
    <property type="nucleotide sequence ID" value="NZ_VLKP01000008.1"/>
</dbReference>
<protein>
    <submittedName>
        <fullName evidence="1">Uncharacterized protein</fullName>
    </submittedName>
</protein>
<dbReference type="Proteomes" id="UP000316471">
    <property type="component" value="Unassembled WGS sequence"/>
</dbReference>
<accession>A0A562LP61</accession>
<organism evidence="1 2">
    <name type="scientific">Aerolutibacter ruishenii</name>
    <dbReference type="NCBI Taxonomy" id="686800"/>
    <lineage>
        <taxon>Bacteria</taxon>
        <taxon>Pseudomonadati</taxon>
        <taxon>Pseudomonadota</taxon>
        <taxon>Gammaproteobacteria</taxon>
        <taxon>Lysobacterales</taxon>
        <taxon>Lysobacteraceae</taxon>
        <taxon>Aerolutibacter</taxon>
    </lineage>
</organism>
<name>A0A562LP61_9GAMM</name>
<keyword evidence="2" id="KW-1185">Reference proteome</keyword>
<gene>
    <name evidence="1" type="ORF">IP93_02018</name>
</gene>
<dbReference type="EMBL" id="VLKP01000008">
    <property type="protein sequence ID" value="TWI09402.1"/>
    <property type="molecule type" value="Genomic_DNA"/>
</dbReference>
<evidence type="ECO:0000313" key="1">
    <source>
        <dbReference type="EMBL" id="TWI09402.1"/>
    </source>
</evidence>
<dbReference type="AlphaFoldDB" id="A0A562LP61"/>
<comment type="caution">
    <text evidence="1">The sequence shown here is derived from an EMBL/GenBank/DDBJ whole genome shotgun (WGS) entry which is preliminary data.</text>
</comment>